<evidence type="ECO:0000256" key="1">
    <source>
        <dbReference type="SAM" id="MobiDB-lite"/>
    </source>
</evidence>
<dbReference type="AlphaFoldDB" id="S9W0J2"/>
<evidence type="ECO:0000313" key="3">
    <source>
        <dbReference type="Proteomes" id="UP000015464"/>
    </source>
</evidence>
<protein>
    <submittedName>
        <fullName evidence="2">Uncharacterized protein</fullName>
    </submittedName>
</protein>
<dbReference type="GeneID" id="25039335"/>
<feature type="region of interest" description="Disordered" evidence="1">
    <location>
        <begin position="251"/>
        <end position="285"/>
    </location>
</feature>
<dbReference type="RefSeq" id="XP_013023604.1">
    <property type="nucleotide sequence ID" value="XM_013168150.1"/>
</dbReference>
<name>S9W0J2_SCHCR</name>
<evidence type="ECO:0000313" key="2">
    <source>
        <dbReference type="EMBL" id="EPY51575.1"/>
    </source>
</evidence>
<sequence>MSQNALSPNILSEYFQQYEEHINELTTRMSLVTQGMIDIKEEKKKELTSQMEIDEDYISVEYTDIIRMTIRAYGENAHVYISRLNQKEPDLYDSEKESTKVFLKKLENVFELLPLVFVSDREKIGYLYNRSPENLKEKIKESVKKPGPHRTFKNIYNQVYSKEQFSTWLTQLHTVMDQALKLEVNTQEYRHWFEELDNETRFKMHLFMVHPFAIRKELLRNNYETGDYDKSINITKEKFRYGNFRRYEKHNGRTFSNTKPLNKRFPSKDEFKKSENDKPKFKKLE</sequence>
<feature type="compositionally biased region" description="Basic and acidic residues" evidence="1">
    <location>
        <begin position="266"/>
        <end position="285"/>
    </location>
</feature>
<dbReference type="Proteomes" id="UP000015464">
    <property type="component" value="Unassembled WGS sequence"/>
</dbReference>
<dbReference type="EMBL" id="KE546990">
    <property type="protein sequence ID" value="EPY51575.1"/>
    <property type="molecule type" value="Genomic_DNA"/>
</dbReference>
<organism evidence="2 3">
    <name type="scientific">Schizosaccharomyces cryophilus (strain OY26 / ATCC MYA-4695 / CBS 11777 / NBRC 106824 / NRRL Y48691)</name>
    <name type="common">Fission yeast</name>
    <dbReference type="NCBI Taxonomy" id="653667"/>
    <lineage>
        <taxon>Eukaryota</taxon>
        <taxon>Fungi</taxon>
        <taxon>Dikarya</taxon>
        <taxon>Ascomycota</taxon>
        <taxon>Taphrinomycotina</taxon>
        <taxon>Schizosaccharomycetes</taxon>
        <taxon>Schizosaccharomycetales</taxon>
        <taxon>Schizosaccharomycetaceae</taxon>
        <taxon>Schizosaccharomyces</taxon>
    </lineage>
</organism>
<accession>S9W0J2</accession>
<keyword evidence="3" id="KW-1185">Reference proteome</keyword>
<dbReference type="HOGENOM" id="CLU_1001697_0_0_1"/>
<reference evidence="2 3" key="1">
    <citation type="journal article" date="2011" name="Science">
        <title>Comparative functional genomics of the fission yeasts.</title>
        <authorList>
            <person name="Rhind N."/>
            <person name="Chen Z."/>
            <person name="Yassour M."/>
            <person name="Thompson D.A."/>
            <person name="Haas B.J."/>
            <person name="Habib N."/>
            <person name="Wapinski I."/>
            <person name="Roy S."/>
            <person name="Lin M.F."/>
            <person name="Heiman D.I."/>
            <person name="Young S.K."/>
            <person name="Furuya K."/>
            <person name="Guo Y."/>
            <person name="Pidoux A."/>
            <person name="Chen H.M."/>
            <person name="Robbertse B."/>
            <person name="Goldberg J.M."/>
            <person name="Aoki K."/>
            <person name="Bayne E.H."/>
            <person name="Berlin A.M."/>
            <person name="Desjardins C.A."/>
            <person name="Dobbs E."/>
            <person name="Dukaj L."/>
            <person name="Fan L."/>
            <person name="FitzGerald M.G."/>
            <person name="French C."/>
            <person name="Gujja S."/>
            <person name="Hansen K."/>
            <person name="Keifenheim D."/>
            <person name="Levin J.Z."/>
            <person name="Mosher R.A."/>
            <person name="Mueller C.A."/>
            <person name="Pfiffner J."/>
            <person name="Priest M."/>
            <person name="Russ C."/>
            <person name="Smialowska A."/>
            <person name="Swoboda P."/>
            <person name="Sykes S.M."/>
            <person name="Vaughn M."/>
            <person name="Vengrova S."/>
            <person name="Yoder R."/>
            <person name="Zeng Q."/>
            <person name="Allshire R."/>
            <person name="Baulcombe D."/>
            <person name="Birren B.W."/>
            <person name="Brown W."/>
            <person name="Ekwall K."/>
            <person name="Kellis M."/>
            <person name="Leatherwood J."/>
            <person name="Levin H."/>
            <person name="Margalit H."/>
            <person name="Martienssen R."/>
            <person name="Nieduszynski C.A."/>
            <person name="Spatafora J.W."/>
            <person name="Friedman N."/>
            <person name="Dalgaard J.Z."/>
            <person name="Baumann P."/>
            <person name="Niki H."/>
            <person name="Regev A."/>
            <person name="Nusbaum C."/>
        </authorList>
    </citation>
    <scope>NUCLEOTIDE SEQUENCE [LARGE SCALE GENOMIC DNA]</scope>
    <source>
        <strain evidence="3">OY26 / ATCC MYA-4695 / CBS 11777 / NBRC 106824 / NRRL Y48691</strain>
    </source>
</reference>
<dbReference type="OrthoDB" id="5446892at2759"/>
<proteinExistence type="predicted"/>
<gene>
    <name evidence="2" type="ORF">SPOG_05059</name>
</gene>